<evidence type="ECO:0000313" key="5">
    <source>
        <dbReference type="EMBL" id="GET89923.1"/>
    </source>
</evidence>
<dbReference type="EMBL" id="BLBS01000039">
    <property type="protein sequence ID" value="GET89923.1"/>
    <property type="molecule type" value="Genomic_DNA"/>
</dbReference>
<keyword evidence="1" id="KW-0677">Repeat</keyword>
<feature type="transmembrane region" description="Helical" evidence="4">
    <location>
        <begin position="927"/>
        <end position="943"/>
    </location>
</feature>
<dbReference type="InterPro" id="IPR002110">
    <property type="entry name" value="Ankyrin_rpt"/>
</dbReference>
<dbReference type="Gene3D" id="1.25.40.20">
    <property type="entry name" value="Ankyrin repeat-containing domain"/>
    <property type="match status" value="1"/>
</dbReference>
<dbReference type="OrthoDB" id="271587at2759"/>
<feature type="compositionally biased region" description="Basic and acidic residues" evidence="3">
    <location>
        <begin position="849"/>
        <end position="859"/>
    </location>
</feature>
<evidence type="ECO:0000256" key="3">
    <source>
        <dbReference type="SAM" id="MobiDB-lite"/>
    </source>
</evidence>
<evidence type="ECO:0008006" key="7">
    <source>
        <dbReference type="Google" id="ProtNLM"/>
    </source>
</evidence>
<dbReference type="Pfam" id="PF12796">
    <property type="entry name" value="Ank_2"/>
    <property type="match status" value="1"/>
</dbReference>
<keyword evidence="4" id="KW-1133">Transmembrane helix</keyword>
<dbReference type="AlphaFoldDB" id="A0A640KK30"/>
<comment type="caution">
    <text evidence="5">The sequence shown here is derived from an EMBL/GenBank/DDBJ whole genome shotgun (WGS) entry which is preliminary data.</text>
</comment>
<feature type="compositionally biased region" description="Polar residues" evidence="3">
    <location>
        <begin position="837"/>
        <end position="848"/>
    </location>
</feature>
<accession>A0A640KK30</accession>
<organism evidence="5 6">
    <name type="scientific">Leishmania tarentolae</name>
    <name type="common">Sauroleishmania tarentolae</name>
    <dbReference type="NCBI Taxonomy" id="5689"/>
    <lineage>
        <taxon>Eukaryota</taxon>
        <taxon>Discoba</taxon>
        <taxon>Euglenozoa</taxon>
        <taxon>Kinetoplastea</taxon>
        <taxon>Metakinetoplastina</taxon>
        <taxon>Trypanosomatida</taxon>
        <taxon>Trypanosomatidae</taxon>
        <taxon>Leishmaniinae</taxon>
        <taxon>Leishmania</taxon>
        <taxon>lizard Leishmania</taxon>
    </lineage>
</organism>
<dbReference type="PANTHER" id="PTHR24186">
    <property type="entry name" value="PROTEIN PHOSPHATASE 1 REGULATORY SUBUNIT"/>
    <property type="match status" value="1"/>
</dbReference>
<evidence type="ECO:0000256" key="1">
    <source>
        <dbReference type="ARBA" id="ARBA00022737"/>
    </source>
</evidence>
<name>A0A640KK30_LEITA</name>
<reference evidence="5" key="1">
    <citation type="submission" date="2019-11" db="EMBL/GenBank/DDBJ databases">
        <title>Leishmania tarentolae CDS.</title>
        <authorList>
            <person name="Goto Y."/>
            <person name="Yamagishi J."/>
        </authorList>
    </citation>
    <scope>NUCLEOTIDE SEQUENCE [LARGE SCALE GENOMIC DNA]</scope>
    <source>
        <strain evidence="5">Parrot Tar II</strain>
    </source>
</reference>
<dbReference type="PANTHER" id="PTHR24186:SF38">
    <property type="entry name" value="ANKYRIN REPEAT FAMILY PROTEIN"/>
    <property type="match status" value="1"/>
</dbReference>
<dbReference type="Gene3D" id="1.20.5.190">
    <property type="match status" value="1"/>
</dbReference>
<keyword evidence="2" id="KW-0040">ANK repeat</keyword>
<evidence type="ECO:0000256" key="2">
    <source>
        <dbReference type="ARBA" id="ARBA00023043"/>
    </source>
</evidence>
<feature type="transmembrane region" description="Helical" evidence="4">
    <location>
        <begin position="547"/>
        <end position="569"/>
    </location>
</feature>
<feature type="transmembrane region" description="Helical" evidence="4">
    <location>
        <begin position="955"/>
        <end position="979"/>
    </location>
</feature>
<proteinExistence type="predicted"/>
<sequence length="1130" mass="128012">MSQLPLSSAGSCPSRGNVNSSGAPCFYPTSQLLEAVGHSNAAAVRSSLGPSAAGLCTWCDMEQNGLLHRAAALASPDCLIELLLSEVRFIFSQNLKGETPLHVAARCARTIVSILLLVAKYGAACILECNGDTFLHCLLSNQRISHRQLLLLMESLLDRVDVRNQINVVNNRGMTLYDVALRWHHDSPALLELLLRNGAISGALVLHDEVVSLLITEKEEREKVSVCEQSFFACLHESERKEHARVQRQEDERRRLFEKERRIRLMHFDKEMSMWMSLMEKEKKYAKRVARYRAERECCAAELQRIGKGFQGRRAVHTLLLRSREKHLAEKENEGTVGAALTMPAGDKAEENASFGVESDEELPVLVVSPAAQEVPPRQIPEAALVHLQSIARMRRARRHFLHVRRMTITIQRAWRCHQARVARRRQKATDLILSVVQRYQFRRDCATLLAKLMRMRITVMLREVTRLVTQLVWRENFCSVFREIVFMQRRRVPPAPPRLSRLRRLQLLTVKFERFVLLAQFALSVVLLIYMGCAPRTTASQVHNKVDIAFICVEVVLIGCLPLCWWRLWDVAVVLTALICAAAGCYSGSIVITLFTLKLPFVVRQFVPRHPGTCTYCRSIEYSAVHLLMLLPFAVAGIGATVRGTTLNHLLLTNEGNWGRVFLDLLSTISPQYTALLLMPQANATMNTDSVLPLRAQRSRYVLPDGNVLLRLQMPLLQLIFFRAVMCIYSWSAVIAGTHNAIRHHYDISDETKLKLNKHRFRNEGKEELFDAHRATTIEALGEQLDGVMWEDDVRAAKEAIEASHYDHNTNMTVHRFVRRVQDTLDSHGAAILSGQVSQRSASSTKPATKDASRWDCRNEDPHSRGTYDIAVVETALGMIERKGLGERFIERQWTGAVLRKEMNWVLIGMLVMASVKPNLYEMEAGFSAVFVVELAVSLYFLRLEFILSHYVRLMLRVFCVVIGFVPPGIPFVAFRSLRLAEGWSLLFSVPGMVRWGMVYLVASFVTIWMISYVAALQFLAAAELERRPSMCSSKRECLEVSLRELVLPAFTPEHIDPVSEAPVMAILVLFTHFCFVPFLLAIALYPLLRLSNFIGRFLRLVVQSLHKDVLDYVENTTSRARRGTPTGV</sequence>
<gene>
    <name evidence="5" type="ORF">LtaPh_2800751</name>
</gene>
<keyword evidence="4" id="KW-0472">Membrane</keyword>
<feature type="transmembrane region" description="Helical" evidence="4">
    <location>
        <begin position="1065"/>
        <end position="1090"/>
    </location>
</feature>
<feature type="transmembrane region" description="Helical" evidence="4">
    <location>
        <begin position="516"/>
        <end position="535"/>
    </location>
</feature>
<feature type="region of interest" description="Disordered" evidence="3">
    <location>
        <begin position="837"/>
        <end position="859"/>
    </location>
</feature>
<dbReference type="Proteomes" id="UP000419144">
    <property type="component" value="Unassembled WGS sequence"/>
</dbReference>
<feature type="transmembrane region" description="Helical" evidence="4">
    <location>
        <begin position="623"/>
        <end position="643"/>
    </location>
</feature>
<keyword evidence="4" id="KW-0812">Transmembrane</keyword>
<dbReference type="VEuPathDB" id="TriTrypDB:LtaPh_2800751"/>
<dbReference type="GO" id="GO:0005886">
    <property type="term" value="C:plasma membrane"/>
    <property type="evidence" value="ECO:0007669"/>
    <property type="project" value="TreeGrafter"/>
</dbReference>
<dbReference type="InterPro" id="IPR036770">
    <property type="entry name" value="Ankyrin_rpt-contain_sf"/>
</dbReference>
<evidence type="ECO:0000256" key="4">
    <source>
        <dbReference type="SAM" id="Phobius"/>
    </source>
</evidence>
<dbReference type="SUPFAM" id="SSF48403">
    <property type="entry name" value="Ankyrin repeat"/>
    <property type="match status" value="1"/>
</dbReference>
<evidence type="ECO:0000313" key="6">
    <source>
        <dbReference type="Proteomes" id="UP000419144"/>
    </source>
</evidence>
<feature type="transmembrane region" description="Helical" evidence="4">
    <location>
        <begin position="999"/>
        <end position="1022"/>
    </location>
</feature>
<feature type="transmembrane region" description="Helical" evidence="4">
    <location>
        <begin position="575"/>
        <end position="602"/>
    </location>
</feature>
<keyword evidence="6" id="KW-1185">Reference proteome</keyword>
<protein>
    <recommendedName>
        <fullName evidence="7">Ion transport domain-containing protein</fullName>
    </recommendedName>
</protein>